<comment type="caution">
    <text evidence="1">The sequence shown here is derived from an EMBL/GenBank/DDBJ whole genome shotgun (WGS) entry which is preliminary data.</text>
</comment>
<protein>
    <submittedName>
        <fullName evidence="1">Uncharacterized protein</fullName>
    </submittedName>
</protein>
<keyword evidence="2" id="KW-1185">Reference proteome</keyword>
<dbReference type="AlphaFoldDB" id="K0TDS3"/>
<reference evidence="1 2" key="1">
    <citation type="journal article" date="2012" name="Genome Biol.">
        <title>Genome and low-iron response of an oceanic diatom adapted to chronic iron limitation.</title>
        <authorList>
            <person name="Lommer M."/>
            <person name="Specht M."/>
            <person name="Roy A.S."/>
            <person name="Kraemer L."/>
            <person name="Andreson R."/>
            <person name="Gutowska M.A."/>
            <person name="Wolf J."/>
            <person name="Bergner S.V."/>
            <person name="Schilhabel M.B."/>
            <person name="Klostermeier U.C."/>
            <person name="Beiko R.G."/>
            <person name="Rosenstiel P."/>
            <person name="Hippler M."/>
            <person name="Laroche J."/>
        </authorList>
    </citation>
    <scope>NUCLEOTIDE SEQUENCE [LARGE SCALE GENOMIC DNA]</scope>
    <source>
        <strain evidence="1 2">CCMP1005</strain>
    </source>
</reference>
<organism evidence="1 2">
    <name type="scientific">Thalassiosira oceanica</name>
    <name type="common">Marine diatom</name>
    <dbReference type="NCBI Taxonomy" id="159749"/>
    <lineage>
        <taxon>Eukaryota</taxon>
        <taxon>Sar</taxon>
        <taxon>Stramenopiles</taxon>
        <taxon>Ochrophyta</taxon>
        <taxon>Bacillariophyta</taxon>
        <taxon>Coscinodiscophyceae</taxon>
        <taxon>Thalassiosirophycidae</taxon>
        <taxon>Thalassiosirales</taxon>
        <taxon>Thalassiosiraceae</taxon>
        <taxon>Thalassiosira</taxon>
    </lineage>
</organism>
<evidence type="ECO:0000313" key="1">
    <source>
        <dbReference type="EMBL" id="EJK75264.1"/>
    </source>
</evidence>
<name>K0TDS3_THAOC</name>
<dbReference type="Proteomes" id="UP000266841">
    <property type="component" value="Unassembled WGS sequence"/>
</dbReference>
<dbReference type="OrthoDB" id="18688at2836"/>
<sequence>MVLSERAQRAWKTGTAIVTAWVTYYGLFHIDYGSRDHALSGVQRWHRRKLDEMLGITGKKTSSLENQEKTQEEQNEIVDKEKELARKGVEQFLRSAKREYERDR</sequence>
<dbReference type="EMBL" id="AGNL01003037">
    <property type="protein sequence ID" value="EJK75264.1"/>
    <property type="molecule type" value="Genomic_DNA"/>
</dbReference>
<evidence type="ECO:0000313" key="2">
    <source>
        <dbReference type="Proteomes" id="UP000266841"/>
    </source>
</evidence>
<proteinExistence type="predicted"/>
<gene>
    <name evidence="1" type="ORF">THAOC_03015</name>
</gene>
<accession>K0TDS3</accession>